<dbReference type="Proteomes" id="UP000660862">
    <property type="component" value="Unassembled WGS sequence"/>
</dbReference>
<dbReference type="EMBL" id="BMER01000004">
    <property type="protein sequence ID" value="GGG96919.1"/>
    <property type="molecule type" value="Genomic_DNA"/>
</dbReference>
<comment type="caution">
    <text evidence="1">The sequence shown here is derived from an EMBL/GenBank/DDBJ whole genome shotgun (WGS) entry which is preliminary data.</text>
</comment>
<proteinExistence type="predicted"/>
<dbReference type="RefSeq" id="WP_188507400.1">
    <property type="nucleotide sequence ID" value="NZ_BMER01000004.1"/>
</dbReference>
<organism evidence="1 2">
    <name type="scientific">Parapedobacter pyrenivorans</name>
    <dbReference type="NCBI Taxonomy" id="1305674"/>
    <lineage>
        <taxon>Bacteria</taxon>
        <taxon>Pseudomonadati</taxon>
        <taxon>Bacteroidota</taxon>
        <taxon>Sphingobacteriia</taxon>
        <taxon>Sphingobacteriales</taxon>
        <taxon>Sphingobacteriaceae</taxon>
        <taxon>Parapedobacter</taxon>
    </lineage>
</organism>
<keyword evidence="2" id="KW-1185">Reference proteome</keyword>
<gene>
    <name evidence="1" type="ORF">GCM10007415_35240</name>
</gene>
<accession>A0A917HZ86</accession>
<name>A0A917HZ86_9SPHI</name>
<evidence type="ECO:0000313" key="1">
    <source>
        <dbReference type="EMBL" id="GGG96919.1"/>
    </source>
</evidence>
<reference evidence="1" key="2">
    <citation type="submission" date="2020-09" db="EMBL/GenBank/DDBJ databases">
        <authorList>
            <person name="Sun Q."/>
            <person name="Zhou Y."/>
        </authorList>
    </citation>
    <scope>NUCLEOTIDE SEQUENCE</scope>
    <source>
        <strain evidence="1">CGMCC 1.12195</strain>
    </source>
</reference>
<sequence>MNQSTRSSLWKTCGWICSILLCTTACKKDKEDTGNELPALGTCKSVAPRLGLTQVEEGTYQYKSAGGATIQIRRNSKESLIIILGFESYPNFTYEFWGDADPGELGPASHENLNGKHIKDRVGTNRTVIFPDGTKMTYVSTAPWYRGGITAISIYDGATVQHLNMTCFTLEYSASDGAFAKQLDAGQPDGETSAFELTETGLIFYNTYTEDTPGNKVYERVDLGGLAKDNSNQVNDFYDDERLGHT</sequence>
<dbReference type="AlphaFoldDB" id="A0A917HZ86"/>
<evidence type="ECO:0000313" key="2">
    <source>
        <dbReference type="Proteomes" id="UP000660862"/>
    </source>
</evidence>
<protein>
    <submittedName>
        <fullName evidence="1">Uncharacterized protein</fullName>
    </submittedName>
</protein>
<reference evidence="1" key="1">
    <citation type="journal article" date="2014" name="Int. J. Syst. Evol. Microbiol.">
        <title>Complete genome sequence of Corynebacterium casei LMG S-19264T (=DSM 44701T), isolated from a smear-ripened cheese.</title>
        <authorList>
            <consortium name="US DOE Joint Genome Institute (JGI-PGF)"/>
            <person name="Walter F."/>
            <person name="Albersmeier A."/>
            <person name="Kalinowski J."/>
            <person name="Ruckert C."/>
        </authorList>
    </citation>
    <scope>NUCLEOTIDE SEQUENCE</scope>
    <source>
        <strain evidence="1">CGMCC 1.12195</strain>
    </source>
</reference>